<reference evidence="7 8" key="1">
    <citation type="submission" date="2018-06" db="EMBL/GenBank/DDBJ databases">
        <authorList>
            <consortium name="Pathogen Informatics"/>
            <person name="Doyle S."/>
        </authorList>
    </citation>
    <scope>NUCLEOTIDE SEQUENCE [LARGE SCALE GENOMIC DNA]</scope>
    <source>
        <strain evidence="7 8">NCTC10418</strain>
    </source>
</reference>
<accession>A0A376KWL8</accession>
<dbReference type="GO" id="GO:0008957">
    <property type="term" value="F:phenylacetaldehyde dehydrogenase (NAD+) activity"/>
    <property type="evidence" value="ECO:0007669"/>
    <property type="project" value="UniProtKB-EC"/>
</dbReference>
<evidence type="ECO:0000256" key="4">
    <source>
        <dbReference type="PROSITE-ProRule" id="PRU10007"/>
    </source>
</evidence>
<dbReference type="FunFam" id="3.40.605.10:FF:000007">
    <property type="entry name" value="NAD/NADP-dependent betaine aldehyde dehydrogenase"/>
    <property type="match status" value="1"/>
</dbReference>
<evidence type="ECO:0000256" key="1">
    <source>
        <dbReference type="ARBA" id="ARBA00009986"/>
    </source>
</evidence>
<sequence>MVVQAPHKVKNDLAIFDPATGQEIASTADANEADVDNAVMSAWRAFVSRRWAGRLPAERERILLRFADLVEQHSEELAQLETLEQGKSIAISRAFEVGCTLNWMRYTAGLTTKIAGKTLDLSIPLPQGARYQAWTRKEPVGVVAGIVPWNFPLMIGMWKVMPALAAGCSIVIKPSETTPLTMLRVAELASEAGIPDGVFNVVTGSGAVCGAALTSHPHVAKISFTGSTATGKGIARTAADHLTRVTLELGGKNPAIVLKDADPQWVIEGLMTGSFLNQGQVCAASSRIYIEAPLFDTLVSGFEQAVKSLQVGPGMSPVAQINPLVSRAHCDKVCSFLDDAQAQQAELIRGSNGPAGEGYYVAPTLVVNPDAKLRLTREEVFGPVVNLVRVADGEEALQLANDTEYGLTASVWTPKSLPGSGI</sequence>
<dbReference type="EC" id="1.2.1.39" evidence="7"/>
<dbReference type="InterPro" id="IPR029510">
    <property type="entry name" value="Ald_DH_CS_GLU"/>
</dbReference>
<organism evidence="7 8">
    <name type="scientific">Escherichia coli</name>
    <dbReference type="NCBI Taxonomy" id="562"/>
    <lineage>
        <taxon>Bacteria</taxon>
        <taxon>Pseudomonadati</taxon>
        <taxon>Pseudomonadota</taxon>
        <taxon>Gammaproteobacteria</taxon>
        <taxon>Enterobacterales</taxon>
        <taxon>Enterobacteriaceae</taxon>
        <taxon>Escherichia</taxon>
    </lineage>
</organism>
<proteinExistence type="inferred from homology"/>
<dbReference type="InterPro" id="IPR016162">
    <property type="entry name" value="Ald_DH_N"/>
</dbReference>
<name>A0A376KWL8_ECOLX</name>
<evidence type="ECO:0000313" key="7">
    <source>
        <dbReference type="EMBL" id="STE86410.1"/>
    </source>
</evidence>
<protein>
    <submittedName>
        <fullName evidence="7">Phenylacetaldehyde dehydrogenase</fullName>
        <ecNumber evidence="7">1.2.1.39</ecNumber>
    </submittedName>
</protein>
<dbReference type="PROSITE" id="PS00070">
    <property type="entry name" value="ALDEHYDE_DEHYDR_CYS"/>
    <property type="match status" value="1"/>
</dbReference>
<dbReference type="PROSITE" id="PS00687">
    <property type="entry name" value="ALDEHYDE_DEHYDR_GLU"/>
    <property type="match status" value="1"/>
</dbReference>
<dbReference type="SUPFAM" id="SSF53720">
    <property type="entry name" value="ALDH-like"/>
    <property type="match status" value="1"/>
</dbReference>
<dbReference type="Pfam" id="PF00171">
    <property type="entry name" value="Aldedh"/>
    <property type="match status" value="1"/>
</dbReference>
<feature type="domain" description="Aldehyde dehydrogenase" evidence="6">
    <location>
        <begin position="12"/>
        <end position="414"/>
    </location>
</feature>
<feature type="active site" evidence="4">
    <location>
        <position position="248"/>
    </location>
</feature>
<gene>
    <name evidence="7" type="primary">feaB_1</name>
    <name evidence="7" type="ORF">NCTC10418_04051</name>
</gene>
<dbReference type="InterPro" id="IPR016163">
    <property type="entry name" value="Ald_DH_C"/>
</dbReference>
<dbReference type="Gene3D" id="3.40.605.10">
    <property type="entry name" value="Aldehyde Dehydrogenase, Chain A, domain 1"/>
    <property type="match status" value="1"/>
</dbReference>
<keyword evidence="3" id="KW-0520">NAD</keyword>
<dbReference type="AlphaFoldDB" id="A0A376KWL8"/>
<keyword evidence="2 5" id="KW-0560">Oxidoreductase</keyword>
<evidence type="ECO:0000313" key="8">
    <source>
        <dbReference type="Proteomes" id="UP000255460"/>
    </source>
</evidence>
<dbReference type="InterPro" id="IPR016160">
    <property type="entry name" value="Ald_DH_CS_CYS"/>
</dbReference>
<dbReference type="InterPro" id="IPR016161">
    <property type="entry name" value="Ald_DH/histidinol_DH"/>
</dbReference>
<evidence type="ECO:0000256" key="2">
    <source>
        <dbReference type="ARBA" id="ARBA00023002"/>
    </source>
</evidence>
<dbReference type="PANTHER" id="PTHR11699">
    <property type="entry name" value="ALDEHYDE DEHYDROGENASE-RELATED"/>
    <property type="match status" value="1"/>
</dbReference>
<dbReference type="Gene3D" id="3.40.309.10">
    <property type="entry name" value="Aldehyde Dehydrogenase, Chain A, domain 2"/>
    <property type="match status" value="1"/>
</dbReference>
<comment type="similarity">
    <text evidence="1 5">Belongs to the aldehyde dehydrogenase family.</text>
</comment>
<evidence type="ECO:0000256" key="3">
    <source>
        <dbReference type="ARBA" id="ARBA00023027"/>
    </source>
</evidence>
<evidence type="ECO:0000256" key="5">
    <source>
        <dbReference type="RuleBase" id="RU003345"/>
    </source>
</evidence>
<dbReference type="Proteomes" id="UP000255460">
    <property type="component" value="Unassembled WGS sequence"/>
</dbReference>
<dbReference type="EMBL" id="UFZQ01000001">
    <property type="protein sequence ID" value="STE86410.1"/>
    <property type="molecule type" value="Genomic_DNA"/>
</dbReference>
<evidence type="ECO:0000259" key="6">
    <source>
        <dbReference type="Pfam" id="PF00171"/>
    </source>
</evidence>
<dbReference type="InterPro" id="IPR015590">
    <property type="entry name" value="Aldehyde_DH_dom"/>
</dbReference>